<dbReference type="InterPro" id="IPR014777">
    <property type="entry name" value="4pyrrole_Mease_sub1"/>
</dbReference>
<dbReference type="EMBL" id="BAABFN010000005">
    <property type="protein sequence ID" value="GAA4313113.1"/>
    <property type="molecule type" value="Genomic_DNA"/>
</dbReference>
<name>A0ABP8FY80_9BACT</name>
<dbReference type="Gene3D" id="3.40.1010.10">
    <property type="entry name" value="Cobalt-precorrin-4 Transmethylase, Domain 1"/>
    <property type="match status" value="1"/>
</dbReference>
<dbReference type="Proteomes" id="UP001501207">
    <property type="component" value="Unassembled WGS sequence"/>
</dbReference>
<dbReference type="InterPro" id="IPR050161">
    <property type="entry name" value="Siro_Cobalamin_biosynth"/>
</dbReference>
<accession>A0ABP8FY80</accession>
<dbReference type="InterPro" id="IPR035996">
    <property type="entry name" value="4pyrrol_Methylase_sf"/>
</dbReference>
<dbReference type="InterPro" id="IPR014776">
    <property type="entry name" value="4pyrrole_Mease_sub2"/>
</dbReference>
<dbReference type="InterPro" id="IPR000878">
    <property type="entry name" value="4pyrrol_Mease"/>
</dbReference>
<feature type="domain" description="Tetrapyrrole methylase" evidence="8">
    <location>
        <begin position="12"/>
        <end position="221"/>
    </location>
</feature>
<dbReference type="PROSITE" id="PS00839">
    <property type="entry name" value="SUMT_1"/>
    <property type="match status" value="1"/>
</dbReference>
<evidence type="ECO:0000313" key="9">
    <source>
        <dbReference type="EMBL" id="GAA4313113.1"/>
    </source>
</evidence>
<keyword evidence="6" id="KW-0627">Porphyrin biosynthesis</keyword>
<dbReference type="Gene3D" id="3.30.950.10">
    <property type="entry name" value="Methyltransferase, Cobalt-precorrin-4 Transmethylase, Domain 2"/>
    <property type="match status" value="1"/>
</dbReference>
<dbReference type="PANTHER" id="PTHR45790">
    <property type="entry name" value="SIROHEME SYNTHASE-RELATED"/>
    <property type="match status" value="1"/>
</dbReference>
<evidence type="ECO:0000256" key="3">
    <source>
        <dbReference type="ARBA" id="ARBA00022603"/>
    </source>
</evidence>
<protein>
    <recommendedName>
        <fullName evidence="2">uroporphyrinogen-III C-methyltransferase</fullName>
        <ecNumber evidence="2">2.1.1.107</ecNumber>
    </recommendedName>
</protein>
<dbReference type="RefSeq" id="WP_344979440.1">
    <property type="nucleotide sequence ID" value="NZ_BAABFN010000005.1"/>
</dbReference>
<dbReference type="Pfam" id="PF00590">
    <property type="entry name" value="TP_methylase"/>
    <property type="match status" value="1"/>
</dbReference>
<gene>
    <name evidence="9" type="primary">cobA</name>
    <name evidence="9" type="ORF">GCM10023143_23170</name>
</gene>
<dbReference type="InterPro" id="IPR006366">
    <property type="entry name" value="CobA/CysG_C"/>
</dbReference>
<keyword evidence="10" id="KW-1185">Reference proteome</keyword>
<dbReference type="CDD" id="cd11642">
    <property type="entry name" value="SUMT"/>
    <property type="match status" value="1"/>
</dbReference>
<keyword evidence="4" id="KW-0808">Transferase</keyword>
<evidence type="ECO:0000313" key="10">
    <source>
        <dbReference type="Proteomes" id="UP001501207"/>
    </source>
</evidence>
<comment type="pathway">
    <text evidence="7">Porphyrin-containing compound metabolism; siroheme biosynthesis; precorrin-2 from uroporphyrinogen III: step 1/1.</text>
</comment>
<sequence length="262" mass="28358">MSALTYRAVTPRLTLVGAGPGDPDLITLKGLKALREARVVLYDALIHPALLKEVSASALKRFVGKRAGLHTYSQDEINEMIVRYALAYGHVVRLKGGDPFVFGRGYEEIAYAESFNIETDVVPGISSAIALPELNKIPLTTRGVNESFWVLTGTNSEGKVSADVYQAAKTNATVVILMGLRKLGEIVEIFREAGKAELPVGIIANGSLPEEQFVLGKISDITEKAKQIPAKSPATLVIGEAVSLHLNARALHKQVKEWMEVL</sequence>
<dbReference type="NCBIfam" id="TIGR01469">
    <property type="entry name" value="cobA_cysG_Cterm"/>
    <property type="match status" value="1"/>
</dbReference>
<evidence type="ECO:0000256" key="1">
    <source>
        <dbReference type="ARBA" id="ARBA00005879"/>
    </source>
</evidence>
<proteinExistence type="inferred from homology"/>
<keyword evidence="5" id="KW-0949">S-adenosyl-L-methionine</keyword>
<dbReference type="NCBIfam" id="NF004790">
    <property type="entry name" value="PRK06136.1"/>
    <property type="match status" value="1"/>
</dbReference>
<dbReference type="PANTHER" id="PTHR45790:SF3">
    <property type="entry name" value="S-ADENOSYL-L-METHIONINE-DEPENDENT UROPORPHYRINOGEN III METHYLTRANSFERASE, CHLOROPLASTIC"/>
    <property type="match status" value="1"/>
</dbReference>
<evidence type="ECO:0000256" key="4">
    <source>
        <dbReference type="ARBA" id="ARBA00022679"/>
    </source>
</evidence>
<evidence type="ECO:0000256" key="6">
    <source>
        <dbReference type="ARBA" id="ARBA00023244"/>
    </source>
</evidence>
<organism evidence="9 10">
    <name type="scientific">Compostibacter hankyongensis</name>
    <dbReference type="NCBI Taxonomy" id="1007089"/>
    <lineage>
        <taxon>Bacteria</taxon>
        <taxon>Pseudomonadati</taxon>
        <taxon>Bacteroidota</taxon>
        <taxon>Chitinophagia</taxon>
        <taxon>Chitinophagales</taxon>
        <taxon>Chitinophagaceae</taxon>
        <taxon>Compostibacter</taxon>
    </lineage>
</organism>
<comment type="caution">
    <text evidence="9">The sequence shown here is derived from an EMBL/GenBank/DDBJ whole genome shotgun (WGS) entry which is preliminary data.</text>
</comment>
<keyword evidence="3" id="KW-0489">Methyltransferase</keyword>
<evidence type="ECO:0000259" key="8">
    <source>
        <dbReference type="Pfam" id="PF00590"/>
    </source>
</evidence>
<dbReference type="EC" id="2.1.1.107" evidence="2"/>
<evidence type="ECO:0000256" key="5">
    <source>
        <dbReference type="ARBA" id="ARBA00022691"/>
    </source>
</evidence>
<reference evidence="10" key="1">
    <citation type="journal article" date="2019" name="Int. J. Syst. Evol. Microbiol.">
        <title>The Global Catalogue of Microorganisms (GCM) 10K type strain sequencing project: providing services to taxonomists for standard genome sequencing and annotation.</title>
        <authorList>
            <consortium name="The Broad Institute Genomics Platform"/>
            <consortium name="The Broad Institute Genome Sequencing Center for Infectious Disease"/>
            <person name="Wu L."/>
            <person name="Ma J."/>
        </authorList>
    </citation>
    <scope>NUCLEOTIDE SEQUENCE [LARGE SCALE GENOMIC DNA]</scope>
    <source>
        <strain evidence="10">JCM 17664</strain>
    </source>
</reference>
<comment type="similarity">
    <text evidence="1">Belongs to the precorrin methyltransferase family.</text>
</comment>
<evidence type="ECO:0000256" key="2">
    <source>
        <dbReference type="ARBA" id="ARBA00012162"/>
    </source>
</evidence>
<evidence type="ECO:0000256" key="7">
    <source>
        <dbReference type="ARBA" id="ARBA00025705"/>
    </source>
</evidence>
<dbReference type="InterPro" id="IPR003043">
    <property type="entry name" value="Uropor_MeTrfase_CS"/>
</dbReference>
<dbReference type="SUPFAM" id="SSF53790">
    <property type="entry name" value="Tetrapyrrole methylase"/>
    <property type="match status" value="1"/>
</dbReference>